<evidence type="ECO:0000256" key="6">
    <source>
        <dbReference type="ARBA" id="ARBA00023136"/>
    </source>
</evidence>
<dbReference type="GO" id="GO:0016020">
    <property type="term" value="C:membrane"/>
    <property type="evidence" value="ECO:0007669"/>
    <property type="project" value="UniProtKB-SubCell"/>
</dbReference>
<accession>A0A251VHI7</accession>
<feature type="transmembrane region" description="Helical" evidence="7">
    <location>
        <begin position="45"/>
        <end position="65"/>
    </location>
</feature>
<organism evidence="9 10">
    <name type="scientific">Helianthus annuus</name>
    <name type="common">Common sunflower</name>
    <dbReference type="NCBI Taxonomy" id="4232"/>
    <lineage>
        <taxon>Eukaryota</taxon>
        <taxon>Viridiplantae</taxon>
        <taxon>Streptophyta</taxon>
        <taxon>Embryophyta</taxon>
        <taxon>Tracheophyta</taxon>
        <taxon>Spermatophyta</taxon>
        <taxon>Magnoliopsida</taxon>
        <taxon>eudicotyledons</taxon>
        <taxon>Gunneridae</taxon>
        <taxon>Pentapetalae</taxon>
        <taxon>asterids</taxon>
        <taxon>campanulids</taxon>
        <taxon>Asterales</taxon>
        <taxon>Asteraceae</taxon>
        <taxon>Asteroideae</taxon>
        <taxon>Heliantheae alliance</taxon>
        <taxon>Heliantheae</taxon>
        <taxon>Helianthus</taxon>
    </lineage>
</organism>
<evidence type="ECO:0000313" key="9">
    <source>
        <dbReference type="EMBL" id="OTG34894.1"/>
    </source>
</evidence>
<comment type="subcellular location">
    <subcellularLocation>
        <location evidence="1">Membrane</location>
    </subcellularLocation>
</comment>
<proteinExistence type="predicted"/>
<reference evidence="10" key="1">
    <citation type="journal article" date="2017" name="Nature">
        <title>The sunflower genome provides insights into oil metabolism, flowering and Asterid evolution.</title>
        <authorList>
            <person name="Badouin H."/>
            <person name="Gouzy J."/>
            <person name="Grassa C.J."/>
            <person name="Murat F."/>
            <person name="Staton S.E."/>
            <person name="Cottret L."/>
            <person name="Lelandais-Briere C."/>
            <person name="Owens G.L."/>
            <person name="Carrere S."/>
            <person name="Mayjonade B."/>
            <person name="Legrand L."/>
            <person name="Gill N."/>
            <person name="Kane N.C."/>
            <person name="Bowers J.E."/>
            <person name="Hubner S."/>
            <person name="Bellec A."/>
            <person name="Berard A."/>
            <person name="Berges H."/>
            <person name="Blanchet N."/>
            <person name="Boniface M.C."/>
            <person name="Brunel D."/>
            <person name="Catrice O."/>
            <person name="Chaidir N."/>
            <person name="Claudel C."/>
            <person name="Donnadieu C."/>
            <person name="Faraut T."/>
            <person name="Fievet G."/>
            <person name="Helmstetter N."/>
            <person name="King M."/>
            <person name="Knapp S.J."/>
            <person name="Lai Z."/>
            <person name="Le Paslier M.C."/>
            <person name="Lippi Y."/>
            <person name="Lorenzon L."/>
            <person name="Mandel J.R."/>
            <person name="Marage G."/>
            <person name="Marchand G."/>
            <person name="Marquand E."/>
            <person name="Bret-Mestries E."/>
            <person name="Morien E."/>
            <person name="Nambeesan S."/>
            <person name="Nguyen T."/>
            <person name="Pegot-Espagnet P."/>
            <person name="Pouilly N."/>
            <person name="Raftis F."/>
            <person name="Sallet E."/>
            <person name="Schiex T."/>
            <person name="Thomas J."/>
            <person name="Vandecasteele C."/>
            <person name="Vares D."/>
            <person name="Vear F."/>
            <person name="Vautrin S."/>
            <person name="Crespi M."/>
            <person name="Mangin B."/>
            <person name="Burke J.M."/>
            <person name="Salse J."/>
            <person name="Munos S."/>
            <person name="Vincourt P."/>
            <person name="Rieseberg L.H."/>
            <person name="Langlade N.B."/>
        </authorList>
    </citation>
    <scope>NUCLEOTIDE SEQUENCE [LARGE SCALE GENOMIC DNA]</scope>
    <source>
        <strain evidence="10">cv. SF193</strain>
    </source>
</reference>
<name>A0A251VHI7_HELAN</name>
<dbReference type="EMBL" id="CM007891">
    <property type="protein sequence ID" value="OTG34894.1"/>
    <property type="molecule type" value="Genomic_DNA"/>
</dbReference>
<evidence type="ECO:0000256" key="3">
    <source>
        <dbReference type="ARBA" id="ARBA00022692"/>
    </source>
</evidence>
<evidence type="ECO:0000256" key="2">
    <source>
        <dbReference type="ARBA" id="ARBA00022448"/>
    </source>
</evidence>
<protein>
    <submittedName>
        <fullName evidence="9">Putative amino acid transporter, transmembrane domain-containing protein</fullName>
    </submittedName>
</protein>
<dbReference type="InterPro" id="IPR013057">
    <property type="entry name" value="AA_transpt_TM"/>
</dbReference>
<evidence type="ECO:0000313" key="10">
    <source>
        <dbReference type="Proteomes" id="UP000215914"/>
    </source>
</evidence>
<feature type="transmembrane region" description="Helical" evidence="7">
    <location>
        <begin position="86"/>
        <end position="104"/>
    </location>
</feature>
<sequence length="205" mass="22909">MILQAIYITFRDDNAMKLPYFIAIAGFTCDLFAICIPHLSALRIWLGVSTFLSLVYIFTAVSLSLRDGIKAPPRDYSIPRTHTSKIFTTIGASASLVFAFNTGMLPEIHTVSLPVVSNMMKALYFPFSVGVLPLYAVVFIGYWAYGNGASSYLLNNVNGPVWVKTFANISAFFTVSYRFARNILPITLVTLLQHLIHRTTYQRGF</sequence>
<evidence type="ECO:0000256" key="7">
    <source>
        <dbReference type="SAM" id="Phobius"/>
    </source>
</evidence>
<dbReference type="AlphaFoldDB" id="A0A251VHI7"/>
<evidence type="ECO:0000256" key="1">
    <source>
        <dbReference type="ARBA" id="ARBA00004370"/>
    </source>
</evidence>
<evidence type="ECO:0000256" key="5">
    <source>
        <dbReference type="ARBA" id="ARBA00022989"/>
    </source>
</evidence>
<feature type="transmembrane region" description="Helical" evidence="7">
    <location>
        <begin position="20"/>
        <end position="39"/>
    </location>
</feature>
<keyword evidence="5 7" id="KW-1133">Transmembrane helix</keyword>
<dbReference type="GO" id="GO:0006865">
    <property type="term" value="P:amino acid transport"/>
    <property type="evidence" value="ECO:0007669"/>
    <property type="project" value="UniProtKB-KW"/>
</dbReference>
<dbReference type="Proteomes" id="UP000215914">
    <property type="component" value="Chromosome 2"/>
</dbReference>
<gene>
    <name evidence="9" type="ORF">HannXRQ_Chr02g0050841</name>
</gene>
<keyword evidence="6 7" id="KW-0472">Membrane</keyword>
<feature type="domain" description="Amino acid transporter transmembrane" evidence="8">
    <location>
        <begin position="3"/>
        <end position="175"/>
    </location>
</feature>
<dbReference type="PANTHER" id="PTHR48017">
    <property type="entry name" value="OS05G0424000 PROTEIN-RELATED"/>
    <property type="match status" value="1"/>
</dbReference>
<evidence type="ECO:0000259" key="8">
    <source>
        <dbReference type="Pfam" id="PF01490"/>
    </source>
</evidence>
<feature type="transmembrane region" description="Helical" evidence="7">
    <location>
        <begin position="124"/>
        <end position="145"/>
    </location>
</feature>
<dbReference type="InParanoid" id="A0A251VHI7"/>
<keyword evidence="2" id="KW-0813">Transport</keyword>
<keyword evidence="3 7" id="KW-0812">Transmembrane</keyword>
<keyword evidence="4" id="KW-0029">Amino-acid transport</keyword>
<dbReference type="Pfam" id="PF01490">
    <property type="entry name" value="Aa_trans"/>
    <property type="match status" value="1"/>
</dbReference>
<keyword evidence="10" id="KW-1185">Reference proteome</keyword>
<evidence type="ECO:0000256" key="4">
    <source>
        <dbReference type="ARBA" id="ARBA00022970"/>
    </source>
</evidence>
<dbReference type="OMA" id="GMIPELQ"/>